<feature type="domain" description="DUF7924" evidence="2">
    <location>
        <begin position="205"/>
        <end position="309"/>
    </location>
</feature>
<dbReference type="PANTHER" id="PTHR42470:SF2">
    <property type="match status" value="1"/>
</dbReference>
<dbReference type="Proteomes" id="UP001610432">
    <property type="component" value="Unassembled WGS sequence"/>
</dbReference>
<reference evidence="3 4" key="1">
    <citation type="submission" date="2024-07" db="EMBL/GenBank/DDBJ databases">
        <title>Section-level genome sequencing and comparative genomics of Aspergillus sections Usti and Cavernicolus.</title>
        <authorList>
            <consortium name="Lawrence Berkeley National Laboratory"/>
            <person name="Nybo J.L."/>
            <person name="Vesth T.C."/>
            <person name="Theobald S."/>
            <person name="Frisvad J.C."/>
            <person name="Larsen T.O."/>
            <person name="Kjaerboelling I."/>
            <person name="Rothschild-Mancinelli K."/>
            <person name="Lyhne E.K."/>
            <person name="Kogle M.E."/>
            <person name="Barry K."/>
            <person name="Clum A."/>
            <person name="Na H."/>
            <person name="Ledsgaard L."/>
            <person name="Lin J."/>
            <person name="Lipzen A."/>
            <person name="Kuo A."/>
            <person name="Riley R."/>
            <person name="Mondo S."/>
            <person name="Labutti K."/>
            <person name="Haridas S."/>
            <person name="Pangalinan J."/>
            <person name="Salamov A.A."/>
            <person name="Simmons B.A."/>
            <person name="Magnuson J.K."/>
            <person name="Chen J."/>
            <person name="Drula E."/>
            <person name="Henrissat B."/>
            <person name="Wiebenga A."/>
            <person name="Lubbers R.J."/>
            <person name="Gomes A.C."/>
            <person name="Macurrencykelacurrency M.R."/>
            <person name="Stajich J."/>
            <person name="Grigoriev I.V."/>
            <person name="Mortensen U.H."/>
            <person name="De Vries R.P."/>
            <person name="Baker S.E."/>
            <person name="Andersen M.R."/>
        </authorList>
    </citation>
    <scope>NUCLEOTIDE SEQUENCE [LARGE SCALE GENOMIC DNA]</scope>
    <source>
        <strain evidence="3 4">CBS 449.75</strain>
    </source>
</reference>
<feature type="compositionally biased region" description="Basic and acidic residues" evidence="1">
    <location>
        <begin position="51"/>
        <end position="64"/>
    </location>
</feature>
<dbReference type="InterPro" id="IPR057684">
    <property type="entry name" value="DUF7924"/>
</dbReference>
<evidence type="ECO:0000259" key="2">
    <source>
        <dbReference type="Pfam" id="PF25545"/>
    </source>
</evidence>
<dbReference type="Pfam" id="PF25545">
    <property type="entry name" value="DUF7924"/>
    <property type="match status" value="1"/>
</dbReference>
<comment type="caution">
    <text evidence="3">The sequence shown here is derived from an EMBL/GenBank/DDBJ whole genome shotgun (WGS) entry which is preliminary data.</text>
</comment>
<dbReference type="EMBL" id="JBFXLQ010000003">
    <property type="protein sequence ID" value="KAL2871633.1"/>
    <property type="molecule type" value="Genomic_DNA"/>
</dbReference>
<name>A0ABR4M4Y8_9EURO</name>
<keyword evidence="4" id="KW-1185">Reference proteome</keyword>
<dbReference type="PANTHER" id="PTHR42470">
    <property type="entry name" value="VAST DOMAIN-CONTAINING PROTEIN"/>
    <property type="match status" value="1"/>
</dbReference>
<feature type="region of interest" description="Disordered" evidence="1">
    <location>
        <begin position="126"/>
        <end position="156"/>
    </location>
</feature>
<proteinExistence type="predicted"/>
<dbReference type="RefSeq" id="XP_070890612.1">
    <property type="nucleotide sequence ID" value="XM_071032096.1"/>
</dbReference>
<organism evidence="3 4">
    <name type="scientific">Aspergillus lucknowensis</name>
    <dbReference type="NCBI Taxonomy" id="176173"/>
    <lineage>
        <taxon>Eukaryota</taxon>
        <taxon>Fungi</taxon>
        <taxon>Dikarya</taxon>
        <taxon>Ascomycota</taxon>
        <taxon>Pezizomycotina</taxon>
        <taxon>Eurotiomycetes</taxon>
        <taxon>Eurotiomycetidae</taxon>
        <taxon>Eurotiales</taxon>
        <taxon>Aspergillaceae</taxon>
        <taxon>Aspergillus</taxon>
        <taxon>Aspergillus subgen. Nidulantes</taxon>
    </lineage>
</organism>
<sequence length="324" mass="36536">MALTRAQLAAQSGHPSPRRALSAPKDGGALQLQERRPHLPKTRPSNRGTKRPVDTLAHDPDLPQKRPRLSHRLSLADNASDRPATNNGGIYKRMNAIDFWVREKKWPQGYFEPGLEHLRARKKSLLSLSRKRSGPCASTIPSDQKPREEKSAPYQDPRYETLLATKGSFMNESDLGLAKESKDTYLALLSSTQRIPSDTLFQDNRFKQTCQRVEDKNKVRVIRDITPLIVSSAEVLCTYGAKHLNILIESVNEGWNNAIPLTGTRPRPDYSLGFKREAFTDQQLATLSPFLGNFIAGDQSFFMATYYMLHDHPLATTSRIVTRK</sequence>
<accession>A0ABR4M4Y8</accession>
<dbReference type="GeneID" id="98147168"/>
<evidence type="ECO:0000313" key="4">
    <source>
        <dbReference type="Proteomes" id="UP001610432"/>
    </source>
</evidence>
<evidence type="ECO:0000256" key="1">
    <source>
        <dbReference type="SAM" id="MobiDB-lite"/>
    </source>
</evidence>
<evidence type="ECO:0000313" key="3">
    <source>
        <dbReference type="EMBL" id="KAL2871633.1"/>
    </source>
</evidence>
<protein>
    <recommendedName>
        <fullName evidence="2">DUF7924 domain-containing protein</fullName>
    </recommendedName>
</protein>
<feature type="region of interest" description="Disordered" evidence="1">
    <location>
        <begin position="1"/>
        <end position="88"/>
    </location>
</feature>
<gene>
    <name evidence="3" type="ORF">BJX67DRAFT_377383</name>
</gene>